<protein>
    <recommendedName>
        <fullName evidence="3">DUF1479-domain-containing protein</fullName>
    </recommendedName>
</protein>
<dbReference type="AlphaFoldDB" id="A0A067Q6Z1"/>
<dbReference type="PANTHER" id="PTHR30613:SF1">
    <property type="entry name" value="DUF1479 DOMAIN PROTEIN (AFU_ORTHOLOGUE AFUA_5G09280)"/>
    <property type="match status" value="1"/>
</dbReference>
<dbReference type="Proteomes" id="UP000027265">
    <property type="component" value="Unassembled WGS sequence"/>
</dbReference>
<accession>A0A067Q6Z1</accession>
<dbReference type="STRING" id="933084.A0A067Q6Z1"/>
<dbReference type="Gene3D" id="2.60.120.330">
    <property type="entry name" value="B-lactam Antibiotic, Isopenicillin N Synthase, Chain"/>
    <property type="match status" value="1"/>
</dbReference>
<organism evidence="1 2">
    <name type="scientific">Jaapia argillacea MUCL 33604</name>
    <dbReference type="NCBI Taxonomy" id="933084"/>
    <lineage>
        <taxon>Eukaryota</taxon>
        <taxon>Fungi</taxon>
        <taxon>Dikarya</taxon>
        <taxon>Basidiomycota</taxon>
        <taxon>Agaricomycotina</taxon>
        <taxon>Agaricomycetes</taxon>
        <taxon>Agaricomycetidae</taxon>
        <taxon>Jaapiales</taxon>
        <taxon>Jaapiaceae</taxon>
        <taxon>Jaapia</taxon>
    </lineage>
</organism>
<dbReference type="InterPro" id="IPR010856">
    <property type="entry name" value="Gig2-like"/>
</dbReference>
<evidence type="ECO:0000313" key="2">
    <source>
        <dbReference type="Proteomes" id="UP000027265"/>
    </source>
</evidence>
<evidence type="ECO:0008006" key="3">
    <source>
        <dbReference type="Google" id="ProtNLM"/>
    </source>
</evidence>
<dbReference type="HOGENOM" id="CLU_011148_0_0_1"/>
<dbReference type="InParanoid" id="A0A067Q6Z1"/>
<dbReference type="SUPFAM" id="SSF51197">
    <property type="entry name" value="Clavaminate synthase-like"/>
    <property type="match status" value="1"/>
</dbReference>
<dbReference type="EMBL" id="KL197716">
    <property type="protein sequence ID" value="KDQ59257.1"/>
    <property type="molecule type" value="Genomic_DNA"/>
</dbReference>
<dbReference type="PANTHER" id="PTHR30613">
    <property type="entry name" value="UNCHARACTERIZED PROTEIN YBIU-RELATED"/>
    <property type="match status" value="1"/>
</dbReference>
<evidence type="ECO:0000313" key="1">
    <source>
        <dbReference type="EMBL" id="KDQ59257.1"/>
    </source>
</evidence>
<dbReference type="InterPro" id="IPR027443">
    <property type="entry name" value="IPNS-like_sf"/>
</dbReference>
<name>A0A067Q6Z1_9AGAM</name>
<sequence>MPPHFVELKKEIAASYPNFQERVTKAWTSLLAELAEETDLIAKEGTSVRLLLLFVIRVSALISICTPQIIPQVQFSEIASLKPEVVDTIKRRGCVVIKDVVDDSEAAGWKSSLEKYIKENPTVPGFPAEDKQFFQLYWTRPQVQARAHPNVLATSTWLNQMYHVKGNTTLEGVDLSTPLTYADRFRIRHPGVQWDVHPPHVDGGSIERWQDETFRTCFADILAGDFQKHDPYDLEGRVNARSSLYGRPGQSTVLRTFQGWLALSETAPTEGTLKVFPDVLLSNAYIILRPFFTAKSTPVTSNPLDAENWEYNISTSDFPGIFPRDGGFTGPRPNPNSHPHMRLDETMTSVPKVKPGDMVFWHCDVVHSVEQEHTGKGDSAVMYIPAVPYTPQNAAYVQKQKDTFLASVPPPDFPKHEGEATYAGGGRETDVVSAVGRVAMGLPIAVA</sequence>
<keyword evidence="2" id="KW-1185">Reference proteome</keyword>
<proteinExistence type="predicted"/>
<gene>
    <name evidence="1" type="ORF">JAAARDRAFT_128012</name>
</gene>
<reference evidence="2" key="1">
    <citation type="journal article" date="2014" name="Proc. Natl. Acad. Sci. U.S.A.">
        <title>Extensive sampling of basidiomycete genomes demonstrates inadequacy of the white-rot/brown-rot paradigm for wood decay fungi.</title>
        <authorList>
            <person name="Riley R."/>
            <person name="Salamov A.A."/>
            <person name="Brown D.W."/>
            <person name="Nagy L.G."/>
            <person name="Floudas D."/>
            <person name="Held B.W."/>
            <person name="Levasseur A."/>
            <person name="Lombard V."/>
            <person name="Morin E."/>
            <person name="Otillar R."/>
            <person name="Lindquist E.A."/>
            <person name="Sun H."/>
            <person name="LaButti K.M."/>
            <person name="Schmutz J."/>
            <person name="Jabbour D."/>
            <person name="Luo H."/>
            <person name="Baker S.E."/>
            <person name="Pisabarro A.G."/>
            <person name="Walton J.D."/>
            <person name="Blanchette R.A."/>
            <person name="Henrissat B."/>
            <person name="Martin F."/>
            <person name="Cullen D."/>
            <person name="Hibbett D.S."/>
            <person name="Grigoriev I.V."/>
        </authorList>
    </citation>
    <scope>NUCLEOTIDE SEQUENCE [LARGE SCALE GENOMIC DNA]</scope>
    <source>
        <strain evidence="2">MUCL 33604</strain>
    </source>
</reference>
<dbReference type="Pfam" id="PF07350">
    <property type="entry name" value="Gig2-like"/>
    <property type="match status" value="1"/>
</dbReference>
<dbReference type="OrthoDB" id="8249012at2759"/>